<evidence type="ECO:0000256" key="5">
    <source>
        <dbReference type="ARBA" id="ARBA00022801"/>
    </source>
</evidence>
<dbReference type="Pfam" id="PF17917">
    <property type="entry name" value="RT_RNaseH"/>
    <property type="match status" value="1"/>
</dbReference>
<dbReference type="InterPro" id="IPR043502">
    <property type="entry name" value="DNA/RNA_pol_sf"/>
</dbReference>
<dbReference type="InterPro" id="IPR002156">
    <property type="entry name" value="RNaseH_domain"/>
</dbReference>
<dbReference type="InterPro" id="IPR041588">
    <property type="entry name" value="Integrase_H2C2"/>
</dbReference>
<dbReference type="SUPFAM" id="SSF56672">
    <property type="entry name" value="DNA/RNA polymerases"/>
    <property type="match status" value="1"/>
</dbReference>
<accession>A0A2P4XZS5</accession>
<keyword evidence="5" id="KW-0378">Hydrolase</keyword>
<evidence type="ECO:0000256" key="4">
    <source>
        <dbReference type="ARBA" id="ARBA00022759"/>
    </source>
</evidence>
<dbReference type="GO" id="GO:0003964">
    <property type="term" value="F:RNA-directed DNA polymerase activity"/>
    <property type="evidence" value="ECO:0007669"/>
    <property type="project" value="UniProtKB-KW"/>
</dbReference>
<dbReference type="InterPro" id="IPR023780">
    <property type="entry name" value="Chromo_domain"/>
</dbReference>
<dbReference type="FunFam" id="1.10.340.70:FF:000001">
    <property type="entry name" value="Retrovirus-related Pol polyprotein from transposon gypsy-like Protein"/>
    <property type="match status" value="1"/>
</dbReference>
<evidence type="ECO:0000259" key="7">
    <source>
        <dbReference type="PROSITE" id="PS50013"/>
    </source>
</evidence>
<evidence type="ECO:0000313" key="9">
    <source>
        <dbReference type="Proteomes" id="UP000237271"/>
    </source>
</evidence>
<organism evidence="8 9">
    <name type="scientific">Phytophthora palmivora</name>
    <dbReference type="NCBI Taxonomy" id="4796"/>
    <lineage>
        <taxon>Eukaryota</taxon>
        <taxon>Sar</taxon>
        <taxon>Stramenopiles</taxon>
        <taxon>Oomycota</taxon>
        <taxon>Peronosporomycetes</taxon>
        <taxon>Peronosporales</taxon>
        <taxon>Peronosporaceae</taxon>
        <taxon>Phytophthora</taxon>
    </lineage>
</organism>
<dbReference type="PROSITE" id="PS50013">
    <property type="entry name" value="CHROMO_2"/>
    <property type="match status" value="1"/>
</dbReference>
<protein>
    <submittedName>
        <fullName evidence="8">Reverse transcriptase</fullName>
    </submittedName>
</protein>
<dbReference type="SUPFAM" id="SSF53098">
    <property type="entry name" value="Ribonuclease H-like"/>
    <property type="match status" value="1"/>
</dbReference>
<keyword evidence="1" id="KW-0808">Transferase</keyword>
<dbReference type="Pfam" id="PF00385">
    <property type="entry name" value="Chromo"/>
    <property type="match status" value="1"/>
</dbReference>
<feature type="domain" description="Chromo" evidence="7">
    <location>
        <begin position="827"/>
        <end position="883"/>
    </location>
</feature>
<evidence type="ECO:0000313" key="8">
    <source>
        <dbReference type="EMBL" id="POM71038.1"/>
    </source>
</evidence>
<dbReference type="InterPro" id="IPR000953">
    <property type="entry name" value="Chromo/chromo_shadow_dom"/>
</dbReference>
<dbReference type="PANTHER" id="PTHR37984">
    <property type="entry name" value="PROTEIN CBG26694"/>
    <property type="match status" value="1"/>
</dbReference>
<keyword evidence="3" id="KW-0540">Nuclease</keyword>
<dbReference type="InterPro" id="IPR050951">
    <property type="entry name" value="Retrovirus_Pol_polyprotein"/>
</dbReference>
<dbReference type="SMART" id="SM00298">
    <property type="entry name" value="CHROMO"/>
    <property type="match status" value="1"/>
</dbReference>
<dbReference type="InterPro" id="IPR041373">
    <property type="entry name" value="RT_RNaseH"/>
</dbReference>
<dbReference type="InterPro" id="IPR016197">
    <property type="entry name" value="Chromo-like_dom_sf"/>
</dbReference>
<keyword evidence="4" id="KW-0255">Endonuclease</keyword>
<dbReference type="OrthoDB" id="103789at2759"/>
<dbReference type="InterPro" id="IPR012337">
    <property type="entry name" value="RNaseH-like_sf"/>
</dbReference>
<dbReference type="Proteomes" id="UP000237271">
    <property type="component" value="Unassembled WGS sequence"/>
</dbReference>
<dbReference type="Gene3D" id="3.30.420.10">
    <property type="entry name" value="Ribonuclease H-like superfamily/Ribonuclease H"/>
    <property type="match status" value="1"/>
</dbReference>
<dbReference type="Gene3D" id="2.40.50.40">
    <property type="match status" value="1"/>
</dbReference>
<dbReference type="AlphaFoldDB" id="A0A2P4XZS5"/>
<comment type="caution">
    <text evidence="8">The sequence shown here is derived from an EMBL/GenBank/DDBJ whole genome shotgun (WGS) entry which is preliminary data.</text>
</comment>
<dbReference type="SUPFAM" id="SSF54160">
    <property type="entry name" value="Chromo domain-like"/>
    <property type="match status" value="1"/>
</dbReference>
<keyword evidence="9" id="KW-1185">Reference proteome</keyword>
<keyword evidence="6 8" id="KW-0695">RNA-directed DNA polymerase</keyword>
<evidence type="ECO:0000256" key="6">
    <source>
        <dbReference type="ARBA" id="ARBA00022918"/>
    </source>
</evidence>
<evidence type="ECO:0000256" key="1">
    <source>
        <dbReference type="ARBA" id="ARBA00022679"/>
    </source>
</evidence>
<gene>
    <name evidence="8" type="ORF">PHPALM_12450</name>
</gene>
<dbReference type="Pfam" id="PF17921">
    <property type="entry name" value="Integrase_H2C2"/>
    <property type="match status" value="1"/>
</dbReference>
<reference evidence="8 9" key="1">
    <citation type="journal article" date="2017" name="Genome Biol. Evol.">
        <title>Phytophthora megakarya and P. palmivora, closely related causal agents of cacao black pod rot, underwent increases in genome sizes and gene numbers by different mechanisms.</title>
        <authorList>
            <person name="Ali S.S."/>
            <person name="Shao J."/>
            <person name="Lary D.J."/>
            <person name="Kronmiller B."/>
            <person name="Shen D."/>
            <person name="Strem M.D."/>
            <person name="Amoako-Attah I."/>
            <person name="Akrofi A.Y."/>
            <person name="Begoude B.A."/>
            <person name="Ten Hoopen G.M."/>
            <person name="Coulibaly K."/>
            <person name="Kebe B.I."/>
            <person name="Melnick R.L."/>
            <person name="Guiltinan M.J."/>
            <person name="Tyler B.M."/>
            <person name="Meinhardt L.W."/>
            <person name="Bailey B.A."/>
        </authorList>
    </citation>
    <scope>NUCLEOTIDE SEQUENCE [LARGE SCALE GENOMIC DNA]</scope>
    <source>
        <strain evidence="9">sbr112.9</strain>
    </source>
</reference>
<dbReference type="Pfam" id="PF13456">
    <property type="entry name" value="RVT_3"/>
    <property type="match status" value="1"/>
</dbReference>
<dbReference type="Gene3D" id="1.10.340.70">
    <property type="match status" value="1"/>
</dbReference>
<dbReference type="InterPro" id="IPR036397">
    <property type="entry name" value="RNaseH_sf"/>
</dbReference>
<name>A0A2P4XZS5_9STRA</name>
<evidence type="ECO:0000256" key="2">
    <source>
        <dbReference type="ARBA" id="ARBA00022695"/>
    </source>
</evidence>
<dbReference type="EMBL" id="NCKW01006651">
    <property type="protein sequence ID" value="POM71038.1"/>
    <property type="molecule type" value="Genomic_DNA"/>
</dbReference>
<dbReference type="GO" id="GO:0003676">
    <property type="term" value="F:nucleic acid binding"/>
    <property type="evidence" value="ECO:0007669"/>
    <property type="project" value="InterPro"/>
</dbReference>
<dbReference type="GO" id="GO:0004523">
    <property type="term" value="F:RNA-DNA hybrid ribonuclease activity"/>
    <property type="evidence" value="ECO:0007669"/>
    <property type="project" value="InterPro"/>
</dbReference>
<sequence length="893" mass="101168">MVDSGFRAGHGFRRLSKVFLKRNAYIFPDSRPNVVKSQPISSQINEWSREAASGAKIQTHSFTIEDFPVIAAVPYELTDEQIRAGRNLDQAKDAFGILKHKIVSTSLLWHPDRNRPFVIIPHANAWAACAVLGQEYDGVIHPVRYTSRFLNESEIRYHIAVKEVIAILRVLQVFRTLIEQSQLVVYTRYSVLKWGINSKSADGRCVPWGLTLPHWDLDIRKVQKDEDGLAAIMGAGTTPREHLNEISESLIPMKGRIRKPPVMSIEMLESDYEGVVLSFDGAAKTSTRKGSCGCVLWKLPGWKIMEARGFALDDVTVNDAEYHGLLKGMIMASGKNIEELVVVGDSSIAIQQVQGLVNCNQPHLQKHLAQAEVLKHGFRKIMFVHLKRDCNQAADYLTTKTLALDESWTVTDEGDLRHLKLVSKIPEKLMKSGIPDADCPGIQIPKVNDSDDHVTPGPESAPLPEAARVMAVITEAGHPDSGNPDIPPMGPLELQAERWRRIKVHQDADEYLSELKAFLKGNLEKFSRRRLRKIAKLADLFILGSRDIQFRMTTVTQKRPRDFLGDLRLVVPESLRSDMLHYAHGDFQGRHQSIRRTHEKLLAEYYWPGMYADVERHAKACVDCASGKGRPPNPGPSPGNIEPSYPGVDGLCDASSKIRWDAQNTILAMLGPKPASVPERSAYEWRRKMQRDYSYAMAFAEDLQKKAKRHRSEIQTQKWRELSDRLKSGFTEGDSVWLYIPKVQTGLSRKLAQLWHGPFRIDEIHEDFRVKLKVEARDTVSTLGRQKPRALFPKRPIVEIDVEDDDDFDVALLPEDSWTPDAGNGEYEVKKILDPRWSKRSREYLVKWKGYDEPEWLPVSQLSCGALLYEFNQGARARARFQAMQAGNNHPRV</sequence>
<proteinExistence type="predicted"/>
<dbReference type="PANTHER" id="PTHR37984:SF5">
    <property type="entry name" value="PROTEIN NYNRIN-LIKE"/>
    <property type="match status" value="1"/>
</dbReference>
<keyword evidence="2" id="KW-0548">Nucleotidyltransferase</keyword>
<evidence type="ECO:0000256" key="3">
    <source>
        <dbReference type="ARBA" id="ARBA00022722"/>
    </source>
</evidence>